<evidence type="ECO:0000313" key="4">
    <source>
        <dbReference type="Proteomes" id="UP001187192"/>
    </source>
</evidence>
<accession>A0AA88J4Q0</accession>
<gene>
    <name evidence="3" type="ORF">TIFTF001_030285</name>
</gene>
<sequence>MALPNQQVIEVIEQSKVSPPPGSVPTTSLPLTFFDVPWLLCPHMKRLYFYQFPHPTHHFLHTHLPTLKHSLSLTLLHFFPFAAHLVSPPPPAKPHFLFTDGDSVSLTVAESSADFDFLSANHPRPVRALRPFVPDLAPTRADGDTRVGPLLALQVTVFPNSGICLGVRFLHVAADGRAFHHFMKSWALICRTGGDLTPIERELGLPSHDRAAVKDPDGRLEQNFLNMWWSLASAWNDGEAGPAQDALAENQRATFVLSEAQIQKLKRWIRNHFPNDKNSTPFHISSFVATCALIWVCLVKSEDMRDGKYSTVNDDNDDDDDKPYYFIFVADCRNRVRFPLPTTYFGNCLAVCYATPVKRKELLGENGIVAAVEAIGKEVAGLESEGALREAEKWMVKWKELEERHCRHFTVAGSPKLGVYEADFGWGRPKRSESVHVDDSVAICLAESRDEKGGVEVGLALSKDGMSRFSATLEESLMKLG</sequence>
<dbReference type="GO" id="GO:0016747">
    <property type="term" value="F:acyltransferase activity, transferring groups other than amino-acyl groups"/>
    <property type="evidence" value="ECO:0007669"/>
    <property type="project" value="UniProtKB-ARBA"/>
</dbReference>
<name>A0AA88J4Q0_FICCA</name>
<reference evidence="3" key="1">
    <citation type="submission" date="2023-07" db="EMBL/GenBank/DDBJ databases">
        <title>draft genome sequence of fig (Ficus carica).</title>
        <authorList>
            <person name="Takahashi T."/>
            <person name="Nishimura K."/>
        </authorList>
    </citation>
    <scope>NUCLEOTIDE SEQUENCE</scope>
</reference>
<keyword evidence="1" id="KW-0808">Transferase</keyword>
<dbReference type="Pfam" id="PF02458">
    <property type="entry name" value="Transferase"/>
    <property type="match status" value="1"/>
</dbReference>
<protein>
    <submittedName>
        <fullName evidence="3">Uncharacterized protein</fullName>
    </submittedName>
</protein>
<dbReference type="Proteomes" id="UP001187192">
    <property type="component" value="Unassembled WGS sequence"/>
</dbReference>
<evidence type="ECO:0000256" key="1">
    <source>
        <dbReference type="ARBA" id="ARBA00022679"/>
    </source>
</evidence>
<dbReference type="Gene3D" id="3.30.559.10">
    <property type="entry name" value="Chloramphenicol acetyltransferase-like domain"/>
    <property type="match status" value="2"/>
</dbReference>
<dbReference type="PANTHER" id="PTHR31625">
    <property type="match status" value="1"/>
</dbReference>
<evidence type="ECO:0000313" key="3">
    <source>
        <dbReference type="EMBL" id="GMN61206.1"/>
    </source>
</evidence>
<evidence type="ECO:0000256" key="2">
    <source>
        <dbReference type="ARBA" id="ARBA00023315"/>
    </source>
</evidence>
<dbReference type="InterPro" id="IPR023213">
    <property type="entry name" value="CAT-like_dom_sf"/>
</dbReference>
<dbReference type="EMBL" id="BTGU01000108">
    <property type="protein sequence ID" value="GMN61206.1"/>
    <property type="molecule type" value="Genomic_DNA"/>
</dbReference>
<comment type="caution">
    <text evidence="3">The sequence shown here is derived from an EMBL/GenBank/DDBJ whole genome shotgun (WGS) entry which is preliminary data.</text>
</comment>
<keyword evidence="2" id="KW-0012">Acyltransferase</keyword>
<keyword evidence="4" id="KW-1185">Reference proteome</keyword>
<dbReference type="AlphaFoldDB" id="A0AA88J4Q0"/>
<organism evidence="3 4">
    <name type="scientific">Ficus carica</name>
    <name type="common">Common fig</name>
    <dbReference type="NCBI Taxonomy" id="3494"/>
    <lineage>
        <taxon>Eukaryota</taxon>
        <taxon>Viridiplantae</taxon>
        <taxon>Streptophyta</taxon>
        <taxon>Embryophyta</taxon>
        <taxon>Tracheophyta</taxon>
        <taxon>Spermatophyta</taxon>
        <taxon>Magnoliopsida</taxon>
        <taxon>eudicotyledons</taxon>
        <taxon>Gunneridae</taxon>
        <taxon>Pentapetalae</taxon>
        <taxon>rosids</taxon>
        <taxon>fabids</taxon>
        <taxon>Rosales</taxon>
        <taxon>Moraceae</taxon>
        <taxon>Ficeae</taxon>
        <taxon>Ficus</taxon>
    </lineage>
</organism>
<dbReference type="InterPro" id="IPR051504">
    <property type="entry name" value="Plant_metabolite_acyltrans"/>
</dbReference>
<proteinExistence type="predicted"/>